<dbReference type="GO" id="GO:0046872">
    <property type="term" value="F:metal ion binding"/>
    <property type="evidence" value="ECO:0007669"/>
    <property type="project" value="UniProtKB-KW"/>
</dbReference>
<keyword evidence="3" id="KW-0862">Zinc</keyword>
<evidence type="ECO:0000256" key="3">
    <source>
        <dbReference type="ARBA" id="ARBA00022833"/>
    </source>
</evidence>
<dbReference type="GO" id="GO:0005634">
    <property type="term" value="C:nucleus"/>
    <property type="evidence" value="ECO:0007669"/>
    <property type="project" value="TreeGrafter"/>
</dbReference>
<protein>
    <recommendedName>
        <fullName evidence="5">Rad4/PNGase transglutaminase-like fold domain-containing protein</fullName>
    </recommendedName>
</protein>
<dbReference type="EMBL" id="JAEACU010000002">
    <property type="protein sequence ID" value="KAH7543678.1"/>
    <property type="molecule type" value="Genomic_DNA"/>
</dbReference>
<dbReference type="Proteomes" id="UP000813462">
    <property type="component" value="Unassembled WGS sequence"/>
</dbReference>
<evidence type="ECO:0000259" key="5">
    <source>
        <dbReference type="Pfam" id="PF03835"/>
    </source>
</evidence>
<dbReference type="SUPFAM" id="SSF54001">
    <property type="entry name" value="Cysteine proteinases"/>
    <property type="match status" value="1"/>
</dbReference>
<sequence>MVARKFQVLHDASNFDVDHDTDDGLEVSLSLSLQPYPLSLYLSVNCLVVFFRFSNCCSLLSPLFLPTNKSKGEIRSCVDQVRLYEDPVRQEDARKTVPIEELEEKALVSLAKEGNFNPSKTEQDHAFLLQLLFWFNHSFRWVYSPPPCDGCGRETIKQGTDAPLPSELRFRCSQVEIYRCNFCSGVTRFPRYNDPSKLIETRRGRCGEWANCFTFYCRVLATIPAWKKATKWCRINLFCDLVLDFTDHVWTECFSQFLGRWIHLDACNAWYDNPLLYEKGWKKKLNYVIAIAKDGVYDVTKRYTKKWHEVLSRRNIITESALSSVLNNITKDCRRGFTSHVLSILDDRDEKERQALEEDLHSTDDSSISLPGRQSGDEQWRKSRLEFGSDENCSLSCSSCPVRVCVDEHVTRINDAFLPILSRFVAENLPQSRAIHVLEILKGVILDLQNSSFRNRKASIDLYSNSSEPLLPQLVSSFDELLSSLSLSHKLGGDGRVDICLAGNPVKTSIGLPVALDALDDTIHNLKNCNNFSKDSLSLPLLKLNRINSELMPKTFFHKFISDRYQATSAFDGIRATKWEEPNGARGIVNQDYSLLFWYFM</sequence>
<dbReference type="GO" id="GO:0006516">
    <property type="term" value="P:glycoprotein catabolic process"/>
    <property type="evidence" value="ECO:0007669"/>
    <property type="project" value="TreeGrafter"/>
</dbReference>
<organism evidence="6 7">
    <name type="scientific">Ziziphus jujuba var. spinosa</name>
    <dbReference type="NCBI Taxonomy" id="714518"/>
    <lineage>
        <taxon>Eukaryota</taxon>
        <taxon>Viridiplantae</taxon>
        <taxon>Streptophyta</taxon>
        <taxon>Embryophyta</taxon>
        <taxon>Tracheophyta</taxon>
        <taxon>Spermatophyta</taxon>
        <taxon>Magnoliopsida</taxon>
        <taxon>eudicotyledons</taxon>
        <taxon>Gunneridae</taxon>
        <taxon>Pentapetalae</taxon>
        <taxon>rosids</taxon>
        <taxon>fabids</taxon>
        <taxon>Rosales</taxon>
        <taxon>Rhamnaceae</taxon>
        <taxon>Paliureae</taxon>
        <taxon>Ziziphus</taxon>
    </lineage>
</organism>
<dbReference type="PANTHER" id="PTHR12143:SF19">
    <property type="entry name" value="PEPTIDE-N(4)-(N-ACETYL-BETA-GLUCOSAMINYL)ASPARAGINE AMIDASE"/>
    <property type="match status" value="1"/>
</dbReference>
<dbReference type="InterPro" id="IPR050883">
    <property type="entry name" value="PNGase"/>
</dbReference>
<dbReference type="InterPro" id="IPR038765">
    <property type="entry name" value="Papain-like_cys_pep_sf"/>
</dbReference>
<feature type="compositionally biased region" description="Basic and acidic residues" evidence="4">
    <location>
        <begin position="355"/>
        <end position="364"/>
    </location>
</feature>
<feature type="domain" description="Rad4/PNGase transglutaminase-like fold" evidence="5">
    <location>
        <begin position="248"/>
        <end position="356"/>
    </location>
</feature>
<proteinExistence type="inferred from homology"/>
<evidence type="ECO:0000256" key="1">
    <source>
        <dbReference type="ARBA" id="ARBA00009390"/>
    </source>
</evidence>
<dbReference type="PANTHER" id="PTHR12143">
    <property type="entry name" value="PEPTIDE N-GLYCANASE PNGASE -RELATED"/>
    <property type="match status" value="1"/>
</dbReference>
<dbReference type="InterPro" id="IPR018325">
    <property type="entry name" value="Rad4/PNGase_transGLS-fold"/>
</dbReference>
<reference evidence="6" key="1">
    <citation type="journal article" date="2021" name="Front. Plant Sci.">
        <title>Chromosome-Scale Genome Assembly for Chinese Sour Jujube and Insights Into Its Genome Evolution and Domestication Signature.</title>
        <authorList>
            <person name="Shen L.-Y."/>
            <person name="Luo H."/>
            <person name="Wang X.-L."/>
            <person name="Wang X.-M."/>
            <person name="Qiu X.-J."/>
            <person name="Liu H."/>
            <person name="Zhou S.-S."/>
            <person name="Jia K.-H."/>
            <person name="Nie S."/>
            <person name="Bao Y.-T."/>
            <person name="Zhang R.-G."/>
            <person name="Yun Q.-Z."/>
            <person name="Chai Y.-H."/>
            <person name="Lu J.-Y."/>
            <person name="Li Y."/>
            <person name="Zhao S.-W."/>
            <person name="Mao J.-F."/>
            <person name="Jia S.-G."/>
            <person name="Mao Y.-M."/>
        </authorList>
    </citation>
    <scope>NUCLEOTIDE SEQUENCE</scope>
    <source>
        <strain evidence="6">AT0</strain>
        <tissue evidence="6">Leaf</tissue>
    </source>
</reference>
<evidence type="ECO:0000313" key="6">
    <source>
        <dbReference type="EMBL" id="KAH7543678.1"/>
    </source>
</evidence>
<feature type="region of interest" description="Disordered" evidence="4">
    <location>
        <begin position="355"/>
        <end position="377"/>
    </location>
</feature>
<dbReference type="GO" id="GO:0000224">
    <property type="term" value="F:peptide-N4-(N-acetyl-beta-glucosaminyl)asparagine amidase activity"/>
    <property type="evidence" value="ECO:0007669"/>
    <property type="project" value="TreeGrafter"/>
</dbReference>
<gene>
    <name evidence="6" type="ORF">FEM48_Zijuj02G0210700</name>
</gene>
<name>A0A978VXY3_ZIZJJ</name>
<dbReference type="GO" id="GO:0005829">
    <property type="term" value="C:cytosol"/>
    <property type="evidence" value="ECO:0007669"/>
    <property type="project" value="TreeGrafter"/>
</dbReference>
<dbReference type="Gene3D" id="3.10.620.30">
    <property type="match status" value="1"/>
</dbReference>
<dbReference type="Pfam" id="PF03835">
    <property type="entry name" value="Rad4"/>
    <property type="match status" value="1"/>
</dbReference>
<dbReference type="AlphaFoldDB" id="A0A978VXY3"/>
<evidence type="ECO:0000313" key="7">
    <source>
        <dbReference type="Proteomes" id="UP000813462"/>
    </source>
</evidence>
<evidence type="ECO:0000256" key="4">
    <source>
        <dbReference type="SAM" id="MobiDB-lite"/>
    </source>
</evidence>
<accession>A0A978VXY3</accession>
<keyword evidence="2" id="KW-0479">Metal-binding</keyword>
<comment type="caution">
    <text evidence="6">The sequence shown here is derived from an EMBL/GenBank/DDBJ whole genome shotgun (WGS) entry which is preliminary data.</text>
</comment>
<evidence type="ECO:0000256" key="2">
    <source>
        <dbReference type="ARBA" id="ARBA00022723"/>
    </source>
</evidence>
<dbReference type="FunFam" id="2.20.25.10:FF:000011">
    <property type="entry name" value="peptide-N(4)-(N-acetyl-beta- glucosaminyl)asparagine amidase"/>
    <property type="match status" value="1"/>
</dbReference>
<dbReference type="Gene3D" id="2.20.25.10">
    <property type="match status" value="1"/>
</dbReference>
<comment type="similarity">
    <text evidence="1">Belongs to the transglutaminase-like superfamily. PNGase family.</text>
</comment>